<protein>
    <recommendedName>
        <fullName evidence="6">Hikeshi-like domain-containing protein</fullName>
    </recommendedName>
</protein>
<accession>A0A8T0HYI1</accession>
<dbReference type="OrthoDB" id="10248398at2759"/>
<evidence type="ECO:0000313" key="5">
    <source>
        <dbReference type="Proteomes" id="UP000822688"/>
    </source>
</evidence>
<sequence length="189" mass="21137">MFGVLFPNRSFPLGITTFNQVDDHRWILDMNYFVGEAYDQVKEMCIFLLNETVLPAGKALAVYVQTPGSQFEYRGAVHSACPSAVFPLLWPGATSGQMLLTGPGAPPASAQIGISVEDLATLPALNVGQQKRVEELALKVGENLFNFMQSFCTIEGDKLIIPMDILNQWFKKFQEKARRDPEYLNRFTL</sequence>
<evidence type="ECO:0000259" key="3">
    <source>
        <dbReference type="Pfam" id="PF21057"/>
    </source>
</evidence>
<dbReference type="Pfam" id="PF21057">
    <property type="entry name" value="Hikeshi-like_C"/>
    <property type="match status" value="1"/>
</dbReference>
<dbReference type="AlphaFoldDB" id="A0A8T0HYI1"/>
<comment type="similarity">
    <text evidence="1">Belongs to the OPI10 family.</text>
</comment>
<evidence type="ECO:0000313" key="4">
    <source>
        <dbReference type="EMBL" id="KAG0576204.1"/>
    </source>
</evidence>
<dbReference type="Proteomes" id="UP000822688">
    <property type="component" value="Chromosome 5"/>
</dbReference>
<gene>
    <name evidence="4" type="ORF">KC19_5G062900</name>
</gene>
<name>A0A8T0HYI1_CERPU</name>
<proteinExistence type="inferred from homology"/>
<feature type="domain" description="Hikeshi-like N-terminal" evidence="2">
    <location>
        <begin position="16"/>
        <end position="122"/>
    </location>
</feature>
<dbReference type="GO" id="GO:0005634">
    <property type="term" value="C:nucleus"/>
    <property type="evidence" value="ECO:0007669"/>
    <property type="project" value="TreeGrafter"/>
</dbReference>
<feature type="domain" description="Hikeshi-like C-terminal" evidence="3">
    <location>
        <begin position="133"/>
        <end position="186"/>
    </location>
</feature>
<dbReference type="PANTHER" id="PTHR12925:SF0">
    <property type="entry name" value="PROTEIN HIKESHI"/>
    <property type="match status" value="1"/>
</dbReference>
<dbReference type="InterPro" id="IPR008493">
    <property type="entry name" value="Hikeshi-like_N"/>
</dbReference>
<dbReference type="GO" id="GO:0061608">
    <property type="term" value="F:nuclear import signal receptor activity"/>
    <property type="evidence" value="ECO:0007669"/>
    <property type="project" value="TreeGrafter"/>
</dbReference>
<dbReference type="InterPro" id="IPR048364">
    <property type="entry name" value="Hikeshi-like_C"/>
</dbReference>
<comment type="caution">
    <text evidence="4">The sequence shown here is derived from an EMBL/GenBank/DDBJ whole genome shotgun (WGS) entry which is preliminary data.</text>
</comment>
<dbReference type="GO" id="GO:0006606">
    <property type="term" value="P:protein import into nucleus"/>
    <property type="evidence" value="ECO:0007669"/>
    <property type="project" value="TreeGrafter"/>
</dbReference>
<dbReference type="PANTHER" id="PTHR12925">
    <property type="entry name" value="HIKESHI FAMILY MEMBER"/>
    <property type="match status" value="1"/>
</dbReference>
<evidence type="ECO:0008006" key="6">
    <source>
        <dbReference type="Google" id="ProtNLM"/>
    </source>
</evidence>
<evidence type="ECO:0000259" key="2">
    <source>
        <dbReference type="Pfam" id="PF05603"/>
    </source>
</evidence>
<dbReference type="Pfam" id="PF05603">
    <property type="entry name" value="Hikeshi-like_N"/>
    <property type="match status" value="1"/>
</dbReference>
<dbReference type="InterPro" id="IPR031318">
    <property type="entry name" value="OPI10"/>
</dbReference>
<evidence type="ECO:0000256" key="1">
    <source>
        <dbReference type="ARBA" id="ARBA00006623"/>
    </source>
</evidence>
<dbReference type="GO" id="GO:0005829">
    <property type="term" value="C:cytosol"/>
    <property type="evidence" value="ECO:0007669"/>
    <property type="project" value="TreeGrafter"/>
</dbReference>
<keyword evidence="5" id="KW-1185">Reference proteome</keyword>
<dbReference type="EMBL" id="CM026425">
    <property type="protein sequence ID" value="KAG0576204.1"/>
    <property type="molecule type" value="Genomic_DNA"/>
</dbReference>
<organism evidence="4 5">
    <name type="scientific">Ceratodon purpureus</name>
    <name type="common">Fire moss</name>
    <name type="synonym">Dicranum purpureum</name>
    <dbReference type="NCBI Taxonomy" id="3225"/>
    <lineage>
        <taxon>Eukaryota</taxon>
        <taxon>Viridiplantae</taxon>
        <taxon>Streptophyta</taxon>
        <taxon>Embryophyta</taxon>
        <taxon>Bryophyta</taxon>
        <taxon>Bryophytina</taxon>
        <taxon>Bryopsida</taxon>
        <taxon>Dicranidae</taxon>
        <taxon>Pseudoditrichales</taxon>
        <taxon>Ditrichaceae</taxon>
        <taxon>Ceratodon</taxon>
    </lineage>
</organism>
<reference evidence="4" key="1">
    <citation type="submission" date="2020-06" db="EMBL/GenBank/DDBJ databases">
        <title>WGS assembly of Ceratodon purpureus strain R40.</title>
        <authorList>
            <person name="Carey S.B."/>
            <person name="Jenkins J."/>
            <person name="Shu S."/>
            <person name="Lovell J.T."/>
            <person name="Sreedasyam A."/>
            <person name="Maumus F."/>
            <person name="Tiley G.P."/>
            <person name="Fernandez-Pozo N."/>
            <person name="Barry K."/>
            <person name="Chen C."/>
            <person name="Wang M."/>
            <person name="Lipzen A."/>
            <person name="Daum C."/>
            <person name="Saski C.A."/>
            <person name="Payton A.C."/>
            <person name="Mcbreen J.C."/>
            <person name="Conrad R.E."/>
            <person name="Kollar L.M."/>
            <person name="Olsson S."/>
            <person name="Huttunen S."/>
            <person name="Landis J.B."/>
            <person name="Wickett N.J."/>
            <person name="Johnson M.G."/>
            <person name="Rensing S.A."/>
            <person name="Grimwood J."/>
            <person name="Schmutz J."/>
            <person name="Mcdaniel S.F."/>
        </authorList>
    </citation>
    <scope>NUCLEOTIDE SEQUENCE</scope>
    <source>
        <strain evidence="4">R40</strain>
    </source>
</reference>